<keyword evidence="1" id="KW-0472">Membrane</keyword>
<dbReference type="EMBL" id="JAADZU010000010">
    <property type="protein sequence ID" value="NDK88946.1"/>
    <property type="molecule type" value="Genomic_DNA"/>
</dbReference>
<accession>A0A7K3LL25</accession>
<organism evidence="2 3">
    <name type="scientific">Gordonia desulfuricans</name>
    <dbReference type="NCBI Taxonomy" id="89051"/>
    <lineage>
        <taxon>Bacteria</taxon>
        <taxon>Bacillati</taxon>
        <taxon>Actinomycetota</taxon>
        <taxon>Actinomycetes</taxon>
        <taxon>Mycobacteriales</taxon>
        <taxon>Gordoniaceae</taxon>
        <taxon>Gordonia</taxon>
    </lineage>
</organism>
<dbReference type="PANTHER" id="PTHR34989:SF1">
    <property type="entry name" value="PROTEIN HDED"/>
    <property type="match status" value="1"/>
</dbReference>
<feature type="transmembrane region" description="Helical" evidence="1">
    <location>
        <begin position="45"/>
        <end position="64"/>
    </location>
</feature>
<dbReference type="PANTHER" id="PTHR34989">
    <property type="entry name" value="PROTEIN HDED"/>
    <property type="match status" value="1"/>
</dbReference>
<feature type="transmembrane region" description="Helical" evidence="1">
    <location>
        <begin position="76"/>
        <end position="96"/>
    </location>
</feature>
<comment type="caution">
    <text evidence="2">The sequence shown here is derived from an EMBL/GenBank/DDBJ whole genome shotgun (WGS) entry which is preliminary data.</text>
</comment>
<dbReference type="GO" id="GO:0005886">
    <property type="term" value="C:plasma membrane"/>
    <property type="evidence" value="ECO:0007669"/>
    <property type="project" value="TreeGrafter"/>
</dbReference>
<evidence type="ECO:0000256" key="1">
    <source>
        <dbReference type="SAM" id="Phobius"/>
    </source>
</evidence>
<proteinExistence type="predicted"/>
<gene>
    <name evidence="2" type="ORF">GYA93_05040</name>
</gene>
<dbReference type="RefSeq" id="WP_059037267.1">
    <property type="nucleotide sequence ID" value="NZ_JAADZU010000010.1"/>
</dbReference>
<dbReference type="InterPro" id="IPR052712">
    <property type="entry name" value="Acid_resist_chaperone_HdeD"/>
</dbReference>
<protein>
    <submittedName>
        <fullName evidence="2">DUF308 domain-containing protein</fullName>
    </submittedName>
</protein>
<dbReference type="Pfam" id="PF03729">
    <property type="entry name" value="DUF308"/>
    <property type="match status" value="1"/>
</dbReference>
<dbReference type="InterPro" id="IPR005325">
    <property type="entry name" value="DUF308_memb"/>
</dbReference>
<feature type="transmembrane region" description="Helical" evidence="1">
    <location>
        <begin position="161"/>
        <end position="181"/>
    </location>
</feature>
<feature type="transmembrane region" description="Helical" evidence="1">
    <location>
        <begin position="21"/>
        <end position="39"/>
    </location>
</feature>
<dbReference type="AlphaFoldDB" id="A0A7K3LL25"/>
<dbReference type="Proteomes" id="UP000466307">
    <property type="component" value="Unassembled WGS sequence"/>
</dbReference>
<keyword evidence="1" id="KW-0812">Transmembrane</keyword>
<evidence type="ECO:0000313" key="2">
    <source>
        <dbReference type="EMBL" id="NDK88946.1"/>
    </source>
</evidence>
<keyword evidence="1" id="KW-1133">Transmembrane helix</keyword>
<name>A0A7K3LL25_9ACTN</name>
<feature type="transmembrane region" description="Helical" evidence="1">
    <location>
        <begin position="135"/>
        <end position="155"/>
    </location>
</feature>
<evidence type="ECO:0000313" key="3">
    <source>
        <dbReference type="Proteomes" id="UP000466307"/>
    </source>
</evidence>
<feature type="transmembrane region" description="Helical" evidence="1">
    <location>
        <begin position="102"/>
        <end position="123"/>
    </location>
</feature>
<sequence length="190" mass="19866">MTFAVYNKQFPDELIGAVRTALIASAIAGIVLGLIAVIWPGITVMILGVLFGIALIVGGIFRVSQAFAASYLSGGIRTLLGLLGVLTIIVGVFALFSPASDAVWLLALFIGIGWIFQGVNDLFAAASKSAHVPTWYLVFSGIISVLAGIVMIIAGQFALTVFVWVGGIMLIVLSIATLFTLPKKVDTPAV</sequence>
<keyword evidence="3" id="KW-1185">Reference proteome</keyword>
<reference evidence="2 3" key="1">
    <citation type="submission" date="2020-01" db="EMBL/GenBank/DDBJ databases">
        <title>Investigation of new actinobacteria for the biodesulphurisation of diesel fuel.</title>
        <authorList>
            <person name="Athi Narayanan S.M."/>
        </authorList>
    </citation>
    <scope>NUCLEOTIDE SEQUENCE [LARGE SCALE GENOMIC DNA]</scope>
    <source>
        <strain evidence="2 3">213E</strain>
    </source>
</reference>